<evidence type="ECO:0000313" key="2">
    <source>
        <dbReference type="EMBL" id="QPL05566.1"/>
    </source>
</evidence>
<accession>A0A7T0LKS0</accession>
<keyword evidence="1" id="KW-1133">Transmembrane helix</keyword>
<evidence type="ECO:0000313" key="3">
    <source>
        <dbReference type="Proteomes" id="UP000594637"/>
    </source>
</evidence>
<keyword evidence="3" id="KW-1185">Reference proteome</keyword>
<feature type="transmembrane region" description="Helical" evidence="1">
    <location>
        <begin position="16"/>
        <end position="35"/>
    </location>
</feature>
<reference evidence="2 3" key="1">
    <citation type="submission" date="2020-11" db="EMBL/GenBank/DDBJ databases">
        <title>Actinomyces sp. ZJ750.</title>
        <authorList>
            <person name="Zhou J."/>
        </authorList>
    </citation>
    <scope>NUCLEOTIDE SEQUENCE [LARGE SCALE GENOMIC DNA]</scope>
    <source>
        <strain evidence="2 3">ZJ750</strain>
    </source>
</reference>
<proteinExistence type="predicted"/>
<dbReference type="KEGG" id="arep:ID810_00785"/>
<keyword evidence="1" id="KW-0472">Membrane</keyword>
<organism evidence="2 3">
    <name type="scientific">Actinomyces respiraculi</name>
    <dbReference type="NCBI Taxonomy" id="2744574"/>
    <lineage>
        <taxon>Bacteria</taxon>
        <taxon>Bacillati</taxon>
        <taxon>Actinomycetota</taxon>
        <taxon>Actinomycetes</taxon>
        <taxon>Actinomycetales</taxon>
        <taxon>Actinomycetaceae</taxon>
        <taxon>Actinomyces</taxon>
    </lineage>
</organism>
<gene>
    <name evidence="2" type="ORF">ID810_00785</name>
</gene>
<sequence>MATRTLLRTEDARPRVYEVIAFALSLLIALGLAALPLEPEYRLEVAEAVPGRVVVSAGSGGVDLEPGDAVGLVLQGASPDGAGATVEAVSAQRIVLATDGPVDAGRHDVVVVRAPARPALAALVGRILR</sequence>
<name>A0A7T0LKS0_9ACTO</name>
<evidence type="ECO:0000256" key="1">
    <source>
        <dbReference type="SAM" id="Phobius"/>
    </source>
</evidence>
<keyword evidence="1" id="KW-0812">Transmembrane</keyword>
<protein>
    <submittedName>
        <fullName evidence="2">Uncharacterized protein</fullName>
    </submittedName>
</protein>
<dbReference type="AlphaFoldDB" id="A0A7T0LKS0"/>
<dbReference type="EMBL" id="CP063989">
    <property type="protein sequence ID" value="QPL05566.1"/>
    <property type="molecule type" value="Genomic_DNA"/>
</dbReference>
<dbReference type="Proteomes" id="UP000594637">
    <property type="component" value="Chromosome"/>
</dbReference>
<dbReference type="RefSeq" id="WP_166857001.1">
    <property type="nucleotide sequence ID" value="NZ_CP063989.1"/>
</dbReference>